<accession>A0A1F6TXY1</accession>
<organism evidence="1 2">
    <name type="scientific">Candidatus Muproteobacteria bacterium RIFCSPLOWO2_01_FULL_60_18</name>
    <dbReference type="NCBI Taxonomy" id="1817768"/>
    <lineage>
        <taxon>Bacteria</taxon>
        <taxon>Pseudomonadati</taxon>
        <taxon>Pseudomonadota</taxon>
        <taxon>Candidatus Muproteobacteria</taxon>
    </lineage>
</organism>
<dbReference type="EMBL" id="MFTC01000080">
    <property type="protein sequence ID" value="OGI49994.1"/>
    <property type="molecule type" value="Genomic_DNA"/>
</dbReference>
<reference evidence="1 2" key="1">
    <citation type="journal article" date="2016" name="Nat. Commun.">
        <title>Thousands of microbial genomes shed light on interconnected biogeochemical processes in an aquifer system.</title>
        <authorList>
            <person name="Anantharaman K."/>
            <person name="Brown C.T."/>
            <person name="Hug L.A."/>
            <person name="Sharon I."/>
            <person name="Castelle C.J."/>
            <person name="Probst A.J."/>
            <person name="Thomas B.C."/>
            <person name="Singh A."/>
            <person name="Wilkins M.J."/>
            <person name="Karaoz U."/>
            <person name="Brodie E.L."/>
            <person name="Williams K.H."/>
            <person name="Hubbard S.S."/>
            <person name="Banfield J.F."/>
        </authorList>
    </citation>
    <scope>NUCLEOTIDE SEQUENCE [LARGE SCALE GENOMIC DNA]</scope>
</reference>
<gene>
    <name evidence="1" type="ORF">A3A87_01315</name>
</gene>
<name>A0A1F6TXY1_9PROT</name>
<comment type="caution">
    <text evidence="1">The sequence shown here is derived from an EMBL/GenBank/DDBJ whole genome shotgun (WGS) entry which is preliminary data.</text>
</comment>
<proteinExistence type="predicted"/>
<sequence length="63" mass="7778">MEWVAVQNYNDVPYDFLAHGDRRQADRRQQNLDRRGVLRWDPQMRDRRYGKDRRQFGVLSRGR</sequence>
<dbReference type="Proteomes" id="UP000179037">
    <property type="component" value="Unassembled WGS sequence"/>
</dbReference>
<protein>
    <submittedName>
        <fullName evidence="1">Uncharacterized protein</fullName>
    </submittedName>
</protein>
<evidence type="ECO:0000313" key="2">
    <source>
        <dbReference type="Proteomes" id="UP000179037"/>
    </source>
</evidence>
<dbReference type="AlphaFoldDB" id="A0A1F6TXY1"/>
<evidence type="ECO:0000313" key="1">
    <source>
        <dbReference type="EMBL" id="OGI49994.1"/>
    </source>
</evidence>